<evidence type="ECO:0000313" key="11">
    <source>
        <dbReference type="EMBL" id="ANB17846.1"/>
    </source>
</evidence>
<keyword evidence="12" id="KW-1185">Reference proteome</keyword>
<dbReference type="InterPro" id="IPR004564">
    <property type="entry name" value="OM_lipoprot_carrier_LolA-like"/>
</dbReference>
<evidence type="ECO:0000313" key="12">
    <source>
        <dbReference type="Proteomes" id="UP000076830"/>
    </source>
</evidence>
<reference evidence="11 12" key="1">
    <citation type="submission" date="2016-04" db="EMBL/GenBank/DDBJ databases">
        <title>Complete genome sequence of Dokdonella koreensis DS-123T.</title>
        <authorList>
            <person name="Kim J.F."/>
            <person name="Lee H."/>
            <person name="Kwak M.-J."/>
        </authorList>
    </citation>
    <scope>NUCLEOTIDE SEQUENCE [LARGE SCALE GENOMIC DNA]</scope>
    <source>
        <strain evidence="11 12">DS-123</strain>
    </source>
</reference>
<name>A0A161HH03_9GAMM</name>
<dbReference type="NCBIfam" id="TIGR00547">
    <property type="entry name" value="lolA"/>
    <property type="match status" value="1"/>
</dbReference>
<dbReference type="PANTHER" id="PTHR35869:SF1">
    <property type="entry name" value="OUTER-MEMBRANE LIPOPROTEIN CARRIER PROTEIN"/>
    <property type="match status" value="1"/>
</dbReference>
<keyword evidence="8 10" id="KW-0653">Protein transport</keyword>
<comment type="similarity">
    <text evidence="2 10">Belongs to the LolA family.</text>
</comment>
<evidence type="ECO:0000256" key="1">
    <source>
        <dbReference type="ARBA" id="ARBA00004418"/>
    </source>
</evidence>
<keyword evidence="9 10" id="KW-0143">Chaperone</keyword>
<evidence type="ECO:0000256" key="5">
    <source>
        <dbReference type="ARBA" id="ARBA00022448"/>
    </source>
</evidence>
<feature type="chain" id="PRO_5009000919" description="Outer-membrane lipoprotein carrier protein" evidence="10">
    <location>
        <begin position="25"/>
        <end position="222"/>
    </location>
</feature>
<evidence type="ECO:0000256" key="2">
    <source>
        <dbReference type="ARBA" id="ARBA00007615"/>
    </source>
</evidence>
<feature type="signal peptide" evidence="10">
    <location>
        <begin position="1"/>
        <end position="24"/>
    </location>
</feature>
<evidence type="ECO:0000256" key="8">
    <source>
        <dbReference type="ARBA" id="ARBA00022927"/>
    </source>
</evidence>
<dbReference type="CDD" id="cd16325">
    <property type="entry name" value="LolA"/>
    <property type="match status" value="1"/>
</dbReference>
<dbReference type="Gene3D" id="2.50.20.10">
    <property type="entry name" value="Lipoprotein localisation LolA/LolB/LppX"/>
    <property type="match status" value="1"/>
</dbReference>
<accession>A0A161HH03</accession>
<dbReference type="AlphaFoldDB" id="A0A161HH03"/>
<dbReference type="GO" id="GO:0030288">
    <property type="term" value="C:outer membrane-bounded periplasmic space"/>
    <property type="evidence" value="ECO:0007669"/>
    <property type="project" value="TreeGrafter"/>
</dbReference>
<keyword evidence="11" id="KW-0449">Lipoprotein</keyword>
<evidence type="ECO:0000256" key="4">
    <source>
        <dbReference type="ARBA" id="ARBA00014035"/>
    </source>
</evidence>
<dbReference type="STRING" id="1300342.I596_1823"/>
<dbReference type="KEGG" id="dko:I596_1823"/>
<sequence precursor="true">MFRVRPIATCLTLLLAVLSPLAAAAESARARMEAFSRDLKSVSADFSQTVRTAQSGGGDASRGRLALQAPRQFRWQTTEPFEQLIVADGTRVWIYDPDLEQVSVRSQSTEEAQSPLTVLTDLSLIDRDFVASEAGERDGLIWLRLTSRAEEPEFEYAELGFDAGGLARMRFKDQLGNETEMRFTDWKRNPALPADTFRFTPPKGVDVIGDTGPGPQVIPIGD</sequence>
<organism evidence="11 12">
    <name type="scientific">Dokdonella koreensis DS-123</name>
    <dbReference type="NCBI Taxonomy" id="1300342"/>
    <lineage>
        <taxon>Bacteria</taxon>
        <taxon>Pseudomonadati</taxon>
        <taxon>Pseudomonadota</taxon>
        <taxon>Gammaproteobacteria</taxon>
        <taxon>Lysobacterales</taxon>
        <taxon>Rhodanobacteraceae</taxon>
        <taxon>Dokdonella</taxon>
    </lineage>
</organism>
<comment type="subcellular location">
    <subcellularLocation>
        <location evidence="1 10">Periplasm</location>
    </subcellularLocation>
</comment>
<dbReference type="PATRIC" id="fig|1300342.3.peg.1781"/>
<protein>
    <recommendedName>
        <fullName evidence="4 10">Outer-membrane lipoprotein carrier protein</fullName>
    </recommendedName>
</protein>
<dbReference type="SUPFAM" id="SSF89392">
    <property type="entry name" value="Prokaryotic lipoproteins and lipoprotein localization factors"/>
    <property type="match status" value="1"/>
</dbReference>
<dbReference type="HAMAP" id="MF_00240">
    <property type="entry name" value="LolA"/>
    <property type="match status" value="1"/>
</dbReference>
<evidence type="ECO:0000256" key="9">
    <source>
        <dbReference type="ARBA" id="ARBA00023186"/>
    </source>
</evidence>
<keyword evidence="6 10" id="KW-0732">Signal</keyword>
<evidence type="ECO:0000256" key="3">
    <source>
        <dbReference type="ARBA" id="ARBA00011245"/>
    </source>
</evidence>
<evidence type="ECO:0000256" key="7">
    <source>
        <dbReference type="ARBA" id="ARBA00022764"/>
    </source>
</evidence>
<dbReference type="GO" id="GO:0042953">
    <property type="term" value="P:lipoprotein transport"/>
    <property type="evidence" value="ECO:0007669"/>
    <property type="project" value="InterPro"/>
</dbReference>
<evidence type="ECO:0000256" key="6">
    <source>
        <dbReference type="ARBA" id="ARBA00022729"/>
    </source>
</evidence>
<dbReference type="EMBL" id="CP015249">
    <property type="protein sequence ID" value="ANB17846.1"/>
    <property type="molecule type" value="Genomic_DNA"/>
</dbReference>
<dbReference type="PANTHER" id="PTHR35869">
    <property type="entry name" value="OUTER-MEMBRANE LIPOPROTEIN CARRIER PROTEIN"/>
    <property type="match status" value="1"/>
</dbReference>
<gene>
    <name evidence="10" type="primary">lolA</name>
    <name evidence="11" type="ORF">I596_1823</name>
</gene>
<proteinExistence type="inferred from homology"/>
<dbReference type="InterPro" id="IPR018323">
    <property type="entry name" value="OM_lipoprot_carrier_LolA_Pbac"/>
</dbReference>
<dbReference type="Pfam" id="PF03548">
    <property type="entry name" value="LolA"/>
    <property type="match status" value="1"/>
</dbReference>
<keyword evidence="7 10" id="KW-0574">Periplasm</keyword>
<comment type="subunit">
    <text evidence="3 10">Monomer.</text>
</comment>
<dbReference type="GO" id="GO:0044874">
    <property type="term" value="P:lipoprotein localization to outer membrane"/>
    <property type="evidence" value="ECO:0007669"/>
    <property type="project" value="UniProtKB-UniRule"/>
</dbReference>
<keyword evidence="5 10" id="KW-0813">Transport</keyword>
<evidence type="ECO:0000256" key="10">
    <source>
        <dbReference type="HAMAP-Rule" id="MF_00240"/>
    </source>
</evidence>
<comment type="function">
    <text evidence="10">Participates in the translocation of lipoproteins from the inner membrane to the outer membrane. Only forms a complex with a lipoprotein if the residue after the N-terminal Cys is not an aspartate (The Asp acts as a targeting signal to indicate that the lipoprotein should stay in the inner membrane).</text>
</comment>
<dbReference type="InterPro" id="IPR029046">
    <property type="entry name" value="LolA/LolB/LppX"/>
</dbReference>
<dbReference type="Proteomes" id="UP000076830">
    <property type="component" value="Chromosome"/>
</dbReference>